<sequence length="284" mass="31768">MALLDVLLSVTAVTAILLALSLPSVVGADRLRSIYRYGIRKRIADVLPYFVFLGIVIGVMGTLRNLGADLSWVVGVEISSYILDFEGGTVIRWLQSFESPLATSYFSGVYIYGYVYLLIFPFLAYLLADDLRPFRTLTIAYAFNYVVGILLYVTFIAYGPRNYPIGVEQLLYDTWPQSQLLTSEVNVNTNVFPSLHSSVATTIAILAVKTRDRYPLWTLIAVPLAVSVCLSTMYLAIHWATDVVAGIALAVVAVTFAERYHDRFTAFIERARDRTRGAYRDLRS</sequence>
<dbReference type="InterPro" id="IPR000326">
    <property type="entry name" value="PAP2/HPO"/>
</dbReference>
<evidence type="ECO:0000256" key="3">
    <source>
        <dbReference type="ARBA" id="ARBA00022989"/>
    </source>
</evidence>
<dbReference type="Pfam" id="PF14378">
    <property type="entry name" value="PAP2_3"/>
    <property type="match status" value="1"/>
</dbReference>
<reference evidence="7" key="1">
    <citation type="submission" date="2020-11" db="EMBL/GenBank/DDBJ databases">
        <title>Carbohydrate-dependent, anaerobic sulfur respiration: A novel catabolism in halophilic archaea.</title>
        <authorList>
            <person name="Sorokin D.Y."/>
            <person name="Messina E."/>
            <person name="Smedile F."/>
            <person name="La Cono V."/>
            <person name="Hallsworth J.E."/>
            <person name="Yakimov M.M."/>
        </authorList>
    </citation>
    <scope>NUCLEOTIDE SEQUENCE</scope>
    <source>
        <strain evidence="7">HSR12-1</strain>
    </source>
</reference>
<dbReference type="GO" id="GO:0016020">
    <property type="term" value="C:membrane"/>
    <property type="evidence" value="ECO:0007669"/>
    <property type="project" value="UniProtKB-SubCell"/>
</dbReference>
<dbReference type="CDD" id="cd03386">
    <property type="entry name" value="PAP2_Aur1_like"/>
    <property type="match status" value="1"/>
</dbReference>
<organism evidence="7 8">
    <name type="scientific">Halapricum desulfuricans</name>
    <dbReference type="NCBI Taxonomy" id="2841257"/>
    <lineage>
        <taxon>Archaea</taxon>
        <taxon>Methanobacteriati</taxon>
        <taxon>Methanobacteriota</taxon>
        <taxon>Stenosarchaea group</taxon>
        <taxon>Halobacteria</taxon>
        <taxon>Halobacteriales</taxon>
        <taxon>Haloarculaceae</taxon>
        <taxon>Halapricum</taxon>
    </lineage>
</organism>
<protein>
    <submittedName>
        <fullName evidence="7">Membrane-associated phospholipid phosphatase</fullName>
    </submittedName>
</protein>
<feature type="transmembrane region" description="Helical" evidence="5">
    <location>
        <begin position="139"/>
        <end position="158"/>
    </location>
</feature>
<dbReference type="AlphaFoldDB" id="A0A897N1V9"/>
<accession>A0A897N1V9</accession>
<dbReference type="Gene3D" id="1.20.144.10">
    <property type="entry name" value="Phosphatidic acid phosphatase type 2/haloperoxidase"/>
    <property type="match status" value="1"/>
</dbReference>
<gene>
    <name evidence="7" type="primary">pgpB3</name>
    <name evidence="7" type="ORF">HSR121_2332</name>
</gene>
<evidence type="ECO:0000259" key="6">
    <source>
        <dbReference type="SMART" id="SM00014"/>
    </source>
</evidence>
<feature type="transmembrane region" description="Helical" evidence="5">
    <location>
        <begin position="243"/>
        <end position="260"/>
    </location>
</feature>
<dbReference type="SUPFAM" id="SSF48317">
    <property type="entry name" value="Acid phosphatase/Vanadium-dependent haloperoxidase"/>
    <property type="match status" value="1"/>
</dbReference>
<feature type="transmembrane region" description="Helical" evidence="5">
    <location>
        <begin position="109"/>
        <end position="127"/>
    </location>
</feature>
<feature type="transmembrane region" description="Helical" evidence="5">
    <location>
        <begin position="6"/>
        <end position="26"/>
    </location>
</feature>
<dbReference type="SMART" id="SM00014">
    <property type="entry name" value="acidPPc"/>
    <property type="match status" value="1"/>
</dbReference>
<dbReference type="RefSeq" id="WP_229113165.1">
    <property type="nucleotide sequence ID" value="NZ_CP064787.1"/>
</dbReference>
<evidence type="ECO:0000313" key="7">
    <source>
        <dbReference type="EMBL" id="QSG06654.1"/>
    </source>
</evidence>
<feature type="transmembrane region" description="Helical" evidence="5">
    <location>
        <begin position="46"/>
        <end position="63"/>
    </location>
</feature>
<dbReference type="GeneID" id="68855892"/>
<dbReference type="InterPro" id="IPR052185">
    <property type="entry name" value="IPC_Synthase-Related"/>
</dbReference>
<name>A0A897N1V9_9EURY</name>
<evidence type="ECO:0000313" key="8">
    <source>
        <dbReference type="Proteomes" id="UP000663525"/>
    </source>
</evidence>
<evidence type="ECO:0000256" key="1">
    <source>
        <dbReference type="ARBA" id="ARBA00004141"/>
    </source>
</evidence>
<comment type="subcellular location">
    <subcellularLocation>
        <location evidence="1">Membrane</location>
        <topology evidence="1">Multi-pass membrane protein</topology>
    </subcellularLocation>
</comment>
<proteinExistence type="predicted"/>
<keyword evidence="3 5" id="KW-1133">Transmembrane helix</keyword>
<dbReference type="InterPro" id="IPR026841">
    <property type="entry name" value="Aur1/Ipt1"/>
</dbReference>
<keyword evidence="4 5" id="KW-0472">Membrane</keyword>
<dbReference type="Proteomes" id="UP000663525">
    <property type="component" value="Chromosome"/>
</dbReference>
<dbReference type="InterPro" id="IPR036938">
    <property type="entry name" value="PAP2/HPO_sf"/>
</dbReference>
<evidence type="ECO:0000256" key="4">
    <source>
        <dbReference type="ARBA" id="ARBA00023136"/>
    </source>
</evidence>
<dbReference type="EMBL" id="CP064787">
    <property type="protein sequence ID" value="QSG06654.1"/>
    <property type="molecule type" value="Genomic_DNA"/>
</dbReference>
<keyword evidence="2 5" id="KW-0812">Transmembrane</keyword>
<evidence type="ECO:0000256" key="5">
    <source>
        <dbReference type="SAM" id="Phobius"/>
    </source>
</evidence>
<evidence type="ECO:0000256" key="2">
    <source>
        <dbReference type="ARBA" id="ARBA00022692"/>
    </source>
</evidence>
<dbReference type="PANTHER" id="PTHR31310">
    <property type="match status" value="1"/>
</dbReference>
<feature type="domain" description="Phosphatidic acid phosphatase type 2/haloperoxidase" evidence="6">
    <location>
        <begin position="134"/>
        <end position="258"/>
    </location>
</feature>
<dbReference type="PANTHER" id="PTHR31310:SF7">
    <property type="entry name" value="PA-PHOSPHATASE RELATED-FAMILY PROTEIN DDB_G0268928"/>
    <property type="match status" value="1"/>
</dbReference>